<dbReference type="Proteomes" id="UP000663828">
    <property type="component" value="Unassembled WGS sequence"/>
</dbReference>
<dbReference type="EMBL" id="CAJNOJ010000596">
    <property type="protein sequence ID" value="CAF1493309.1"/>
    <property type="molecule type" value="Genomic_DNA"/>
</dbReference>
<name>A0A815SHZ8_ADIRI</name>
<dbReference type="Gene3D" id="3.90.550.20">
    <property type="match status" value="1"/>
</dbReference>
<accession>A0A815SHZ8</accession>
<evidence type="ECO:0000313" key="3">
    <source>
        <dbReference type="EMBL" id="CAF1493309.1"/>
    </source>
</evidence>
<evidence type="ECO:0000313" key="5">
    <source>
        <dbReference type="Proteomes" id="UP000663828"/>
    </source>
</evidence>
<dbReference type="Pfam" id="PF04488">
    <property type="entry name" value="Gly_transf_sug"/>
    <property type="match status" value="1"/>
</dbReference>
<keyword evidence="2" id="KW-0472">Membrane</keyword>
<comment type="caution">
    <text evidence="3">The sequence shown here is derived from an EMBL/GenBank/DDBJ whole genome shotgun (WGS) entry which is preliminary data.</text>
</comment>
<evidence type="ECO:0000256" key="1">
    <source>
        <dbReference type="ARBA" id="ARBA00022679"/>
    </source>
</evidence>
<keyword evidence="1" id="KW-0808">Transferase</keyword>
<reference evidence="3" key="1">
    <citation type="submission" date="2021-02" db="EMBL/GenBank/DDBJ databases">
        <authorList>
            <person name="Nowell W R."/>
        </authorList>
    </citation>
    <scope>NUCLEOTIDE SEQUENCE</scope>
</reference>
<evidence type="ECO:0000256" key="2">
    <source>
        <dbReference type="SAM" id="Phobius"/>
    </source>
</evidence>
<gene>
    <name evidence="3" type="ORF">EDS130_LOCUS42159</name>
    <name evidence="4" type="ORF">XAT740_LOCUS45015</name>
</gene>
<dbReference type="EMBL" id="CAJNOR010005800">
    <property type="protein sequence ID" value="CAF1576491.1"/>
    <property type="molecule type" value="Genomic_DNA"/>
</dbReference>
<organism evidence="3 6">
    <name type="scientific">Adineta ricciae</name>
    <name type="common">Rotifer</name>
    <dbReference type="NCBI Taxonomy" id="249248"/>
    <lineage>
        <taxon>Eukaryota</taxon>
        <taxon>Metazoa</taxon>
        <taxon>Spiralia</taxon>
        <taxon>Gnathifera</taxon>
        <taxon>Rotifera</taxon>
        <taxon>Eurotatoria</taxon>
        <taxon>Bdelloidea</taxon>
        <taxon>Adinetida</taxon>
        <taxon>Adinetidae</taxon>
        <taxon>Adineta</taxon>
    </lineage>
</organism>
<dbReference type="GO" id="GO:0016020">
    <property type="term" value="C:membrane"/>
    <property type="evidence" value="ECO:0007669"/>
    <property type="project" value="GOC"/>
</dbReference>
<dbReference type="SUPFAM" id="SSF53448">
    <property type="entry name" value="Nucleotide-diphospho-sugar transferases"/>
    <property type="match status" value="1"/>
</dbReference>
<dbReference type="PANTHER" id="PTHR32385">
    <property type="entry name" value="MANNOSYL PHOSPHORYLINOSITOL CERAMIDE SYNTHASE"/>
    <property type="match status" value="1"/>
</dbReference>
<dbReference type="OrthoDB" id="409543at2759"/>
<dbReference type="GO" id="GO:0051999">
    <property type="term" value="P:mannosyl-inositol phosphorylceramide biosynthetic process"/>
    <property type="evidence" value="ECO:0007669"/>
    <property type="project" value="TreeGrafter"/>
</dbReference>
<feature type="transmembrane region" description="Helical" evidence="2">
    <location>
        <begin position="243"/>
        <end position="259"/>
    </location>
</feature>
<dbReference type="Proteomes" id="UP000663852">
    <property type="component" value="Unassembled WGS sequence"/>
</dbReference>
<keyword evidence="5" id="KW-1185">Reference proteome</keyword>
<dbReference type="InterPro" id="IPR051706">
    <property type="entry name" value="Glycosyltransferase_domain"/>
</dbReference>
<sequence>MILISFTIHDLLCGINTHSIGERLNDTSQTIPLIIHQMWKTNDLSSYPINNSQHVWKRFFPRYVINLWTDEQIENLILKAEYQFLYPVYKSYLYSIQRADLARLIILHSHGGIYADLDVYPHGTNLEELLRQNASFIIGRSSTDTCLVNHFMISQQNSSILSHILENVHKKSFFNQIYILPYLEVFATGSIYLTNILRNSRDQRLIILSKDELSQYIYHDAGRSWHLFDGYVINRIDAHPKQFLVVILICFLICCVRWRKSCRIFHVKR</sequence>
<dbReference type="InterPro" id="IPR029044">
    <property type="entry name" value="Nucleotide-diphossugar_trans"/>
</dbReference>
<dbReference type="AlphaFoldDB" id="A0A815SHZ8"/>
<dbReference type="InterPro" id="IPR007577">
    <property type="entry name" value="GlycoTrfase_DXD_sugar-bd_CS"/>
</dbReference>
<evidence type="ECO:0000313" key="6">
    <source>
        <dbReference type="Proteomes" id="UP000663852"/>
    </source>
</evidence>
<proteinExistence type="predicted"/>
<keyword evidence="2" id="KW-1133">Transmembrane helix</keyword>
<dbReference type="GO" id="GO:0000030">
    <property type="term" value="F:mannosyltransferase activity"/>
    <property type="evidence" value="ECO:0007669"/>
    <property type="project" value="TreeGrafter"/>
</dbReference>
<dbReference type="PANTHER" id="PTHR32385:SF15">
    <property type="entry name" value="INOSITOL PHOSPHOCERAMIDE MANNOSYLTRANSFERASE 1"/>
    <property type="match status" value="1"/>
</dbReference>
<keyword evidence="2" id="KW-0812">Transmembrane</keyword>
<protein>
    <submittedName>
        <fullName evidence="3">Uncharacterized protein</fullName>
    </submittedName>
</protein>
<evidence type="ECO:0000313" key="4">
    <source>
        <dbReference type="EMBL" id="CAF1576491.1"/>
    </source>
</evidence>